<accession>A0A2A5T4R9</accession>
<organism evidence="1 2">
    <name type="scientific">Candidatus Enterovibrio escicola</name>
    <dbReference type="NCBI Taxonomy" id="1927127"/>
    <lineage>
        <taxon>Bacteria</taxon>
        <taxon>Pseudomonadati</taxon>
        <taxon>Pseudomonadota</taxon>
        <taxon>Gammaproteobacteria</taxon>
        <taxon>Vibrionales</taxon>
        <taxon>Vibrionaceae</taxon>
        <taxon>Enterovibrio</taxon>
    </lineage>
</organism>
<dbReference type="Proteomes" id="UP000219020">
    <property type="component" value="Unassembled WGS sequence"/>
</dbReference>
<dbReference type="AlphaFoldDB" id="A0A2A5T4R9"/>
<evidence type="ECO:0000313" key="1">
    <source>
        <dbReference type="EMBL" id="PCS23155.1"/>
    </source>
</evidence>
<comment type="caution">
    <text evidence="1">The sequence shown here is derived from an EMBL/GenBank/DDBJ whole genome shotgun (WGS) entry which is preliminary data.</text>
</comment>
<protein>
    <submittedName>
        <fullName evidence="1">Uncharacterized protein</fullName>
    </submittedName>
</protein>
<name>A0A2A5T4R9_9GAMM</name>
<sequence length="41" mass="4777">MLVYQHQSTGYTVLFPTHTPKITVTLIFYGFKLYLINLRSA</sequence>
<keyword evidence="2" id="KW-1185">Reference proteome</keyword>
<proteinExistence type="predicted"/>
<reference evidence="2" key="1">
    <citation type="submission" date="2017-04" db="EMBL/GenBank/DDBJ databases">
        <title>Genome evolution of the luminous symbionts of deep sea anglerfish.</title>
        <authorList>
            <person name="Hendry T.A."/>
        </authorList>
    </citation>
    <scope>NUCLEOTIDE SEQUENCE [LARGE SCALE GENOMIC DNA]</scope>
</reference>
<evidence type="ECO:0000313" key="2">
    <source>
        <dbReference type="Proteomes" id="UP000219020"/>
    </source>
</evidence>
<gene>
    <name evidence="1" type="ORF">BTN49_1151</name>
</gene>
<dbReference type="EMBL" id="NBYY01000011">
    <property type="protein sequence ID" value="PCS23155.1"/>
    <property type="molecule type" value="Genomic_DNA"/>
</dbReference>